<evidence type="ECO:0000313" key="2">
    <source>
        <dbReference type="Proteomes" id="UP000034504"/>
    </source>
</evidence>
<gene>
    <name evidence="1" type="ORF">UW82_C0045G0008</name>
</gene>
<evidence type="ECO:0000313" key="1">
    <source>
        <dbReference type="EMBL" id="KKT83185.1"/>
    </source>
</evidence>
<dbReference type="Gene3D" id="3.20.80.10">
    <property type="entry name" value="Regulatory factor, effector binding domain"/>
    <property type="match status" value="1"/>
</dbReference>
<sequence length="136" mass="15210">MNSKFGEVTISNIHVLCVEATGVKNSGEAFNSLETKIGSLKGRKFYGTLLGNPETGLYRACVEILQSENAEKLGLSNWVIPGGRYLRCKITDWGDKTNLIGPTFGEMAKEAEVDETRPYIEFYRSQKELILMMPVR</sequence>
<proteinExistence type="predicted"/>
<organism evidence="1 2">
    <name type="scientific">candidate division WWE3 bacterium GW2011_GWC2_44_9</name>
    <dbReference type="NCBI Taxonomy" id="1619125"/>
    <lineage>
        <taxon>Bacteria</taxon>
        <taxon>Katanobacteria</taxon>
    </lineage>
</organism>
<reference evidence="1 2" key="1">
    <citation type="journal article" date="2015" name="Nature">
        <title>rRNA introns, odd ribosomes, and small enigmatic genomes across a large radiation of phyla.</title>
        <authorList>
            <person name="Brown C.T."/>
            <person name="Hug L.A."/>
            <person name="Thomas B.C."/>
            <person name="Sharon I."/>
            <person name="Castelle C.J."/>
            <person name="Singh A."/>
            <person name="Wilkins M.J."/>
            <person name="Williams K.H."/>
            <person name="Banfield J.F."/>
        </authorList>
    </citation>
    <scope>NUCLEOTIDE SEQUENCE [LARGE SCALE GENOMIC DNA]</scope>
</reference>
<name>A0A0G1KI54_UNCKA</name>
<dbReference type="Proteomes" id="UP000034504">
    <property type="component" value="Unassembled WGS sequence"/>
</dbReference>
<dbReference type="EMBL" id="LCJU01000045">
    <property type="protein sequence ID" value="KKT83185.1"/>
    <property type="molecule type" value="Genomic_DNA"/>
</dbReference>
<dbReference type="AlphaFoldDB" id="A0A0G1KI54"/>
<accession>A0A0G1KI54</accession>
<dbReference type="InterPro" id="IPR011256">
    <property type="entry name" value="Reg_factor_effector_dom_sf"/>
</dbReference>
<protein>
    <submittedName>
        <fullName evidence="1">Uncharacterized protein</fullName>
    </submittedName>
</protein>
<comment type="caution">
    <text evidence="1">The sequence shown here is derived from an EMBL/GenBank/DDBJ whole genome shotgun (WGS) entry which is preliminary data.</text>
</comment>